<dbReference type="EMBL" id="ARYK01000012">
    <property type="protein sequence ID" value="KCZ87600.1"/>
    <property type="molecule type" value="Genomic_DNA"/>
</dbReference>
<evidence type="ECO:0000256" key="2">
    <source>
        <dbReference type="ARBA" id="ARBA00022729"/>
    </source>
</evidence>
<feature type="active site" description="Proton acceptor" evidence="7">
    <location>
        <position position="63"/>
    </location>
</feature>
<dbReference type="Gene3D" id="3.40.710.10">
    <property type="entry name" value="DD-peptidase/beta-lactamase superfamily"/>
    <property type="match status" value="1"/>
</dbReference>
<protein>
    <submittedName>
        <fullName evidence="12">Putative D-alanyl-D-alanine carboxypeptidase</fullName>
    </submittedName>
</protein>
<gene>
    <name evidence="12" type="ORF">HJO_16545</name>
</gene>
<dbReference type="PANTHER" id="PTHR21581:SF6">
    <property type="entry name" value="TRAFFICKING PROTEIN PARTICLE COMPLEX SUBUNIT 12"/>
    <property type="match status" value="1"/>
</dbReference>
<dbReference type="PANTHER" id="PTHR21581">
    <property type="entry name" value="D-ALANYL-D-ALANINE CARBOXYPEPTIDASE"/>
    <property type="match status" value="1"/>
</dbReference>
<feature type="binding site" evidence="8">
    <location>
        <position position="222"/>
    </location>
    <ligand>
        <name>substrate</name>
    </ligand>
</feature>
<feature type="signal peptide" evidence="10">
    <location>
        <begin position="1"/>
        <end position="31"/>
    </location>
</feature>
<dbReference type="InterPro" id="IPR012338">
    <property type="entry name" value="Beta-lactam/transpept-like"/>
</dbReference>
<evidence type="ECO:0000256" key="4">
    <source>
        <dbReference type="ARBA" id="ARBA00022960"/>
    </source>
</evidence>
<dbReference type="GO" id="GO:0071555">
    <property type="term" value="P:cell wall organization"/>
    <property type="evidence" value="ECO:0007669"/>
    <property type="project" value="UniProtKB-KW"/>
</dbReference>
<proteinExistence type="inferred from homology"/>
<dbReference type="GO" id="GO:0008360">
    <property type="term" value="P:regulation of cell shape"/>
    <property type="evidence" value="ECO:0007669"/>
    <property type="project" value="UniProtKB-KW"/>
</dbReference>
<name>A0A059FAF7_9PROT</name>
<evidence type="ECO:0000256" key="9">
    <source>
        <dbReference type="RuleBase" id="RU004016"/>
    </source>
</evidence>
<dbReference type="Proteomes" id="UP000025171">
    <property type="component" value="Unassembled WGS sequence"/>
</dbReference>
<dbReference type="SUPFAM" id="SSF56601">
    <property type="entry name" value="beta-lactamase/transpeptidase-like"/>
    <property type="match status" value="1"/>
</dbReference>
<comment type="caution">
    <text evidence="12">The sequence shown here is derived from an EMBL/GenBank/DDBJ whole genome shotgun (WGS) entry which is preliminary data.</text>
</comment>
<dbReference type="GO" id="GO:0009252">
    <property type="term" value="P:peptidoglycan biosynthetic process"/>
    <property type="evidence" value="ECO:0007669"/>
    <property type="project" value="UniProtKB-KW"/>
</dbReference>
<dbReference type="PRINTS" id="PR00725">
    <property type="entry name" value="DADACBPTASE1"/>
</dbReference>
<evidence type="ECO:0000256" key="5">
    <source>
        <dbReference type="ARBA" id="ARBA00022984"/>
    </source>
</evidence>
<dbReference type="Pfam" id="PF00768">
    <property type="entry name" value="Peptidase_S11"/>
    <property type="match status" value="1"/>
</dbReference>
<evidence type="ECO:0000259" key="11">
    <source>
        <dbReference type="Pfam" id="PF00768"/>
    </source>
</evidence>
<dbReference type="InterPro" id="IPR018044">
    <property type="entry name" value="Peptidase_S11"/>
</dbReference>
<keyword evidence="3" id="KW-0378">Hydrolase</keyword>
<evidence type="ECO:0000256" key="7">
    <source>
        <dbReference type="PIRSR" id="PIRSR618044-1"/>
    </source>
</evidence>
<reference evidence="12 13" key="1">
    <citation type="journal article" date="2014" name="Antonie Van Leeuwenhoek">
        <title>Hyphomonas beringensis sp. nov. and Hyphomonas chukchiensis sp. nov., isolated from surface seawater of the Bering Sea and Chukchi Sea.</title>
        <authorList>
            <person name="Li C."/>
            <person name="Lai Q."/>
            <person name="Li G."/>
            <person name="Dong C."/>
            <person name="Wang J."/>
            <person name="Liao Y."/>
            <person name="Shao Z."/>
        </authorList>
    </citation>
    <scope>NUCLEOTIDE SEQUENCE [LARGE SCALE GENOMIC DNA]</scope>
    <source>
        <strain evidence="12 13">MHS-2</strain>
    </source>
</reference>
<feature type="domain" description="Peptidase S11 D-alanyl-D-alanine carboxypeptidase A N-terminal" evidence="11">
    <location>
        <begin position="35"/>
        <end position="252"/>
    </location>
</feature>
<dbReference type="RefSeq" id="WP_084142185.1">
    <property type="nucleotide sequence ID" value="NZ_ARYK01000012.1"/>
</dbReference>
<feature type="chain" id="PRO_5001577148" evidence="10">
    <location>
        <begin position="32"/>
        <end position="401"/>
    </location>
</feature>
<dbReference type="STRING" id="1280950.HJO_16545"/>
<dbReference type="GO" id="GO:0006508">
    <property type="term" value="P:proteolysis"/>
    <property type="evidence" value="ECO:0007669"/>
    <property type="project" value="InterPro"/>
</dbReference>
<keyword evidence="4" id="KW-0133">Cell shape</keyword>
<keyword evidence="12" id="KW-0121">Carboxypeptidase</keyword>
<evidence type="ECO:0000256" key="6">
    <source>
        <dbReference type="ARBA" id="ARBA00023316"/>
    </source>
</evidence>
<keyword evidence="5" id="KW-0573">Peptidoglycan synthesis</keyword>
<dbReference type="PATRIC" id="fig|1280950.3.peg.3313"/>
<keyword evidence="13" id="KW-1185">Reference proteome</keyword>
<dbReference type="InterPro" id="IPR001967">
    <property type="entry name" value="Peptidase_S11_N"/>
</dbReference>
<dbReference type="AlphaFoldDB" id="A0A059FAF7"/>
<keyword evidence="12" id="KW-0645">Protease</keyword>
<dbReference type="GO" id="GO:0009002">
    <property type="term" value="F:serine-type D-Ala-D-Ala carboxypeptidase activity"/>
    <property type="evidence" value="ECO:0007669"/>
    <property type="project" value="InterPro"/>
</dbReference>
<accession>A0A059FAF7</accession>
<evidence type="ECO:0000313" key="12">
    <source>
        <dbReference type="EMBL" id="KCZ87600.1"/>
    </source>
</evidence>
<evidence type="ECO:0000256" key="1">
    <source>
        <dbReference type="ARBA" id="ARBA00007164"/>
    </source>
</evidence>
<dbReference type="OrthoDB" id="9795979at2"/>
<evidence type="ECO:0000256" key="8">
    <source>
        <dbReference type="PIRSR" id="PIRSR618044-2"/>
    </source>
</evidence>
<evidence type="ECO:0000256" key="10">
    <source>
        <dbReference type="SAM" id="SignalP"/>
    </source>
</evidence>
<dbReference type="eggNOG" id="COG1686">
    <property type="taxonomic scope" value="Bacteria"/>
</dbReference>
<evidence type="ECO:0000313" key="13">
    <source>
        <dbReference type="Proteomes" id="UP000025171"/>
    </source>
</evidence>
<comment type="similarity">
    <text evidence="1 9">Belongs to the peptidase S11 family.</text>
</comment>
<keyword evidence="2 10" id="KW-0732">Signal</keyword>
<feature type="active site" description="Acyl-ester intermediate" evidence="7">
    <location>
        <position position="60"/>
    </location>
</feature>
<sequence>MKLSAGAAAIKAFAFLAVLASTALCAPLASAEKYASIVIDVDTDEVLHARNADEARYPASLTKVMTLYMLFDAMKAGDVSLNERLPVSRFAASQAPSSLKLKPGSHITVKDAIGAIVTKSANDVAVVIAERLGGTESRFAQLMTIKARSLGLENTTFVNASGLPDSRQITTARDLAVLAEAMLSDHADYYHYFSNPRFAWGGKTYKNHNELLGTVDGVDGIKTGYTRASGFNLMTSAKRDGHRIVAIMLGGSTSKSRNAHVEALVEAAFDALQMPVDPANPALRTDLAFAAINNPVNPNGAAEPMLNGQRLSVITAANIAPPPSVRPAPVLMATVEAPVEPVQEEEDSDEEILVADLASASDADIEQGDATPTNFAEATVIIPAGRPAFSISEYESRQLQR</sequence>
<keyword evidence="6" id="KW-0961">Cell wall biogenesis/degradation</keyword>
<feature type="active site" evidence="7">
    <location>
        <position position="120"/>
    </location>
</feature>
<evidence type="ECO:0000256" key="3">
    <source>
        <dbReference type="ARBA" id="ARBA00022801"/>
    </source>
</evidence>
<organism evidence="12 13">
    <name type="scientific">Hyphomonas johnsonii MHS-2</name>
    <dbReference type="NCBI Taxonomy" id="1280950"/>
    <lineage>
        <taxon>Bacteria</taxon>
        <taxon>Pseudomonadati</taxon>
        <taxon>Pseudomonadota</taxon>
        <taxon>Alphaproteobacteria</taxon>
        <taxon>Hyphomonadales</taxon>
        <taxon>Hyphomonadaceae</taxon>
        <taxon>Hyphomonas</taxon>
    </lineage>
</organism>